<evidence type="ECO:0000313" key="3">
    <source>
        <dbReference type="EMBL" id="NLS14598.1"/>
    </source>
</evidence>
<keyword evidence="4" id="KW-1185">Reference proteome</keyword>
<gene>
    <name evidence="3" type="ORF">HGP28_17200</name>
</gene>
<evidence type="ECO:0000256" key="2">
    <source>
        <dbReference type="SAM" id="Phobius"/>
    </source>
</evidence>
<evidence type="ECO:0000256" key="1">
    <source>
        <dbReference type="SAM" id="MobiDB-lite"/>
    </source>
</evidence>
<dbReference type="Proteomes" id="UP000535589">
    <property type="component" value="Unassembled WGS sequence"/>
</dbReference>
<feature type="transmembrane region" description="Helical" evidence="2">
    <location>
        <begin position="39"/>
        <end position="58"/>
    </location>
</feature>
<feature type="region of interest" description="Disordered" evidence="1">
    <location>
        <begin position="192"/>
        <end position="235"/>
    </location>
</feature>
<organism evidence="3 4">
    <name type="scientific">Vibrio agarilyticus</name>
    <dbReference type="NCBI Taxonomy" id="2726741"/>
    <lineage>
        <taxon>Bacteria</taxon>
        <taxon>Pseudomonadati</taxon>
        <taxon>Pseudomonadota</taxon>
        <taxon>Gammaproteobacteria</taxon>
        <taxon>Vibrionales</taxon>
        <taxon>Vibrionaceae</taxon>
        <taxon>Vibrio</taxon>
    </lineage>
</organism>
<proteinExistence type="predicted"/>
<dbReference type="SUPFAM" id="SSF48452">
    <property type="entry name" value="TPR-like"/>
    <property type="match status" value="1"/>
</dbReference>
<comment type="caution">
    <text evidence="3">The sequence shown here is derived from an EMBL/GenBank/DDBJ whole genome shotgun (WGS) entry which is preliminary data.</text>
</comment>
<dbReference type="InterPro" id="IPR011990">
    <property type="entry name" value="TPR-like_helical_dom_sf"/>
</dbReference>
<keyword evidence="2" id="KW-0812">Transmembrane</keyword>
<name>A0A7X8TTN5_9VIBR</name>
<dbReference type="AlphaFoldDB" id="A0A7X8TTN5"/>
<keyword evidence="2" id="KW-0472">Membrane</keyword>
<feature type="region of interest" description="Disordered" evidence="1">
    <location>
        <begin position="78"/>
        <end position="102"/>
    </location>
</feature>
<feature type="compositionally biased region" description="Basic and acidic residues" evidence="1">
    <location>
        <begin position="130"/>
        <end position="154"/>
    </location>
</feature>
<accession>A0A7X8TTN5</accession>
<dbReference type="Gene3D" id="1.25.40.10">
    <property type="entry name" value="Tetratricopeptide repeat domain"/>
    <property type="match status" value="2"/>
</dbReference>
<reference evidence="3 4" key="1">
    <citation type="submission" date="2020-04" db="EMBL/GenBank/DDBJ databases">
        <title>Vibrio sp. SM6, a novel species isolated from seawater.</title>
        <authorList>
            <person name="Wang X."/>
        </authorList>
    </citation>
    <scope>NUCLEOTIDE SEQUENCE [LARGE SCALE GENOMIC DNA]</scope>
    <source>
        <strain evidence="3 4">SM6</strain>
    </source>
</reference>
<evidence type="ECO:0008006" key="5">
    <source>
        <dbReference type="Google" id="ProtNLM"/>
    </source>
</evidence>
<sequence length="438" mass="47134">MSELNKALNSLAPKRDGAITPLTVTSTAKGQSGLKTARIAVGIGATLAVGIGAGWWLGQGGMVSTSATQLMVLEAETNTGAPQGAPRSHTHSPTTKMLSDSEPLQDDPLLAFIEPTPEQQVLMAAAEKMSEPLRTQDDLKNTQRLKADPLKAEPLEADPLETERSIATHPAGEPLAPAVPVVAAVPSDASAKAPALETSRAPANANLPREPEPSSANRAHAEQTPQDVSLAPEASHMTVEQVSLTPAQLAKTALEQAEKALDSNDLFTAMSAFEEALRYQPENEVTRQKLAALHFGKQNTRKAFELLQAGIDRAPEGETLRLALAKLLIKAEQPAVALTPLVYLPEIPSRDYLAMRAALAQQNTHNAIARESYQALTQMEPENARWWLGLAIQQERDKQWSQAIDAYQQALKKVGISNQSQQFVQERLALLTQYGEAS</sequence>
<evidence type="ECO:0000313" key="4">
    <source>
        <dbReference type="Proteomes" id="UP000535589"/>
    </source>
</evidence>
<protein>
    <recommendedName>
        <fullName evidence="5">MSHA biogenesis protein MshN</fullName>
    </recommendedName>
</protein>
<dbReference type="EMBL" id="JABAIK010000024">
    <property type="protein sequence ID" value="NLS14598.1"/>
    <property type="molecule type" value="Genomic_DNA"/>
</dbReference>
<dbReference type="RefSeq" id="WP_168837693.1">
    <property type="nucleotide sequence ID" value="NZ_JABAIK010000024.1"/>
</dbReference>
<dbReference type="SMART" id="SM00028">
    <property type="entry name" value="TPR"/>
    <property type="match status" value="3"/>
</dbReference>
<feature type="region of interest" description="Disordered" evidence="1">
    <location>
        <begin position="130"/>
        <end position="159"/>
    </location>
</feature>
<keyword evidence="2" id="KW-1133">Transmembrane helix</keyword>
<dbReference type="InterPro" id="IPR019734">
    <property type="entry name" value="TPR_rpt"/>
</dbReference>